<feature type="transmembrane region" description="Helical" evidence="1">
    <location>
        <begin position="12"/>
        <end position="30"/>
    </location>
</feature>
<comment type="caution">
    <text evidence="2">The sequence shown here is derived from an EMBL/GenBank/DDBJ whole genome shotgun (WGS) entry which is preliminary data.</text>
</comment>
<dbReference type="InterPro" id="IPR011846">
    <property type="entry name" value="Cyd_oper_YbgE"/>
</dbReference>
<proteinExistence type="predicted"/>
<evidence type="ECO:0000313" key="3">
    <source>
        <dbReference type="Proteomes" id="UP001217610"/>
    </source>
</evidence>
<keyword evidence="1" id="KW-1133">Transmembrane helix</keyword>
<evidence type="ECO:0000313" key="2">
    <source>
        <dbReference type="EMBL" id="MDD1147861.1"/>
    </source>
</evidence>
<keyword evidence="3" id="KW-1185">Reference proteome</keyword>
<evidence type="ECO:0000256" key="1">
    <source>
        <dbReference type="SAM" id="Phobius"/>
    </source>
</evidence>
<dbReference type="EMBL" id="JAMDGR010000002">
    <property type="protein sequence ID" value="MDD1147861.1"/>
    <property type="molecule type" value="Genomic_DNA"/>
</dbReference>
<keyword evidence="1" id="KW-0812">Transmembrane</keyword>
<reference evidence="2 3" key="1">
    <citation type="submission" date="2022-05" db="EMBL/GenBank/DDBJ databases">
        <title>Novel Pseudomonas spp. Isolated from a Rainbow Trout Aquaculture Facility.</title>
        <authorList>
            <person name="Testerman T."/>
            <person name="Graf J."/>
        </authorList>
    </citation>
    <scope>NUCLEOTIDE SEQUENCE [LARGE SCALE GENOMIC DNA]</scope>
    <source>
        <strain evidence="2 3">ID357</strain>
    </source>
</reference>
<keyword evidence="1" id="KW-0472">Membrane</keyword>
<feature type="transmembrane region" description="Helical" evidence="1">
    <location>
        <begin position="74"/>
        <end position="91"/>
    </location>
</feature>
<organism evidence="2 3">
    <name type="scientific">Pseudomonas idahonensis</name>
    <dbReference type="NCBI Taxonomy" id="2942628"/>
    <lineage>
        <taxon>Bacteria</taxon>
        <taxon>Pseudomonadati</taxon>
        <taxon>Pseudomonadota</taxon>
        <taxon>Gammaproteobacteria</taxon>
        <taxon>Pseudomonadales</taxon>
        <taxon>Pseudomonadaceae</taxon>
        <taxon>Pseudomonas</taxon>
    </lineage>
</organism>
<accession>A0ABT5Q2A0</accession>
<name>A0ABT5Q2A0_9PSED</name>
<dbReference type="Proteomes" id="UP001217610">
    <property type="component" value="Unassembled WGS sequence"/>
</dbReference>
<protein>
    <submittedName>
        <fullName evidence="2">Cyd operon YbgE family protein</fullName>
    </submittedName>
</protein>
<dbReference type="Pfam" id="PF09600">
    <property type="entry name" value="Cyd_oper_YbgE"/>
    <property type="match status" value="1"/>
</dbReference>
<sequence length="96" mass="10344">MPERRRWTQHGACRAVLLLLAAPLGLLLLIHPGSMVGADGHYSHPLLMLVMLGICSGFIHGLGFTPASVWARGLIHPLLSGCLLGYGYWLLMQASA</sequence>
<feature type="transmembrane region" description="Helical" evidence="1">
    <location>
        <begin position="42"/>
        <end position="62"/>
    </location>
</feature>
<gene>
    <name evidence="2" type="ORF">M5G25_06175</name>
</gene>